<keyword evidence="6" id="KW-1185">Reference proteome</keyword>
<dbReference type="Gene3D" id="3.30.10.10">
    <property type="entry name" value="Trypsin Inhibitor V, subunit A"/>
    <property type="match status" value="1"/>
</dbReference>
<evidence type="ECO:0000313" key="5">
    <source>
        <dbReference type="EMBL" id="KAJ7961389.1"/>
    </source>
</evidence>
<dbReference type="Proteomes" id="UP001163823">
    <property type="component" value="Chromosome 7"/>
</dbReference>
<feature type="compositionally biased region" description="Basic and acidic residues" evidence="4">
    <location>
        <begin position="1"/>
        <end position="10"/>
    </location>
</feature>
<dbReference type="InterPro" id="IPR000864">
    <property type="entry name" value="Prot_inh_pot1"/>
</dbReference>
<evidence type="ECO:0000256" key="4">
    <source>
        <dbReference type="SAM" id="MobiDB-lite"/>
    </source>
</evidence>
<proteinExistence type="inferred from homology"/>
<protein>
    <submittedName>
        <fullName evidence="5">Subtilisin inhibitor 1-like protein</fullName>
    </submittedName>
</protein>
<dbReference type="KEGG" id="qsa:O6P43_016740"/>
<dbReference type="InterPro" id="IPR036354">
    <property type="entry name" value="Prot_inh_pot1_sf"/>
</dbReference>
<dbReference type="PRINTS" id="PR00292">
    <property type="entry name" value="POTATOINHBTR"/>
</dbReference>
<comment type="similarity">
    <text evidence="1">Belongs to the protease inhibitor I13 (potato type I serine protease inhibitor) family.</text>
</comment>
<dbReference type="AlphaFoldDB" id="A0AAD7LNI5"/>
<dbReference type="GO" id="GO:0009611">
    <property type="term" value="P:response to wounding"/>
    <property type="evidence" value="ECO:0007669"/>
    <property type="project" value="InterPro"/>
</dbReference>
<evidence type="ECO:0000256" key="2">
    <source>
        <dbReference type="ARBA" id="ARBA00022690"/>
    </source>
</evidence>
<dbReference type="EMBL" id="JARAOO010000007">
    <property type="protein sequence ID" value="KAJ7961389.1"/>
    <property type="molecule type" value="Genomic_DNA"/>
</dbReference>
<dbReference type="SUPFAM" id="SSF54654">
    <property type="entry name" value="CI-2 family of serine protease inhibitors"/>
    <property type="match status" value="1"/>
</dbReference>
<evidence type="ECO:0000256" key="3">
    <source>
        <dbReference type="ARBA" id="ARBA00022900"/>
    </source>
</evidence>
<keyword evidence="3" id="KW-0722">Serine protease inhibitor</keyword>
<organism evidence="5 6">
    <name type="scientific">Quillaja saponaria</name>
    <name type="common">Soap bark tree</name>
    <dbReference type="NCBI Taxonomy" id="32244"/>
    <lineage>
        <taxon>Eukaryota</taxon>
        <taxon>Viridiplantae</taxon>
        <taxon>Streptophyta</taxon>
        <taxon>Embryophyta</taxon>
        <taxon>Tracheophyta</taxon>
        <taxon>Spermatophyta</taxon>
        <taxon>Magnoliopsida</taxon>
        <taxon>eudicotyledons</taxon>
        <taxon>Gunneridae</taxon>
        <taxon>Pentapetalae</taxon>
        <taxon>rosids</taxon>
        <taxon>fabids</taxon>
        <taxon>Fabales</taxon>
        <taxon>Quillajaceae</taxon>
        <taxon>Quillaja</taxon>
    </lineage>
</organism>
<comment type="caution">
    <text evidence="5">The sequence shown here is derived from an EMBL/GenBank/DDBJ whole genome shotgun (WGS) entry which is preliminary data.</text>
</comment>
<gene>
    <name evidence="5" type="ORF">O6P43_016740</name>
</gene>
<name>A0AAD7LNI5_QUISA</name>
<dbReference type="PANTHER" id="PTHR33091:SF29">
    <property type="entry name" value="SUBTILISIN INHIBITOR 1"/>
    <property type="match status" value="1"/>
</dbReference>
<dbReference type="GO" id="GO:0004867">
    <property type="term" value="F:serine-type endopeptidase inhibitor activity"/>
    <property type="evidence" value="ECO:0007669"/>
    <property type="project" value="UniProtKB-KW"/>
</dbReference>
<accession>A0AAD7LNI5</accession>
<evidence type="ECO:0000256" key="1">
    <source>
        <dbReference type="ARBA" id="ARBA00008210"/>
    </source>
</evidence>
<evidence type="ECO:0000313" key="6">
    <source>
        <dbReference type="Proteomes" id="UP001163823"/>
    </source>
</evidence>
<keyword evidence="2" id="KW-0646">Protease inhibitor</keyword>
<feature type="region of interest" description="Disordered" evidence="4">
    <location>
        <begin position="1"/>
        <end position="26"/>
    </location>
</feature>
<dbReference type="Pfam" id="PF00280">
    <property type="entry name" value="potato_inhibit"/>
    <property type="match status" value="1"/>
</dbReference>
<dbReference type="PANTHER" id="PTHR33091">
    <property type="entry name" value="PROTEIN, PUTATIVE, EXPRESSED-RELATED"/>
    <property type="match status" value="1"/>
</dbReference>
<sequence length="100" mass="11213">MAEDNHEAKPPQEQPTPSEPSLPRTYNELVASARSDIKRRWPELEGVTVDEAKKKIKEEMPGAEIQVIPPDFAVTCDFRPQRVRLYVDASGKITRTPGLG</sequence>
<reference evidence="5" key="1">
    <citation type="journal article" date="2023" name="Science">
        <title>Elucidation of the pathway for biosynthesis of saponin adjuvants from the soapbark tree.</title>
        <authorList>
            <person name="Reed J."/>
            <person name="Orme A."/>
            <person name="El-Demerdash A."/>
            <person name="Owen C."/>
            <person name="Martin L.B.B."/>
            <person name="Misra R.C."/>
            <person name="Kikuchi S."/>
            <person name="Rejzek M."/>
            <person name="Martin A.C."/>
            <person name="Harkess A."/>
            <person name="Leebens-Mack J."/>
            <person name="Louveau T."/>
            <person name="Stephenson M.J."/>
            <person name="Osbourn A."/>
        </authorList>
    </citation>
    <scope>NUCLEOTIDE SEQUENCE</scope>
    <source>
        <strain evidence="5">S10</strain>
    </source>
</reference>